<dbReference type="GO" id="GO:0000049">
    <property type="term" value="F:tRNA binding"/>
    <property type="evidence" value="ECO:0007669"/>
    <property type="project" value="UniProtKB-UniRule"/>
</dbReference>
<dbReference type="EMBL" id="MGFR01000001">
    <property type="protein sequence ID" value="OGM10262.1"/>
    <property type="molecule type" value="Genomic_DNA"/>
</dbReference>
<evidence type="ECO:0000256" key="6">
    <source>
        <dbReference type="RuleBase" id="RU003930"/>
    </source>
</evidence>
<gene>
    <name evidence="5" type="primary">rplE</name>
    <name evidence="9" type="ORF">A2Y68_02375</name>
</gene>
<comment type="similarity">
    <text evidence="1 5 6">Belongs to the universal ribosomal protein uL5 family.</text>
</comment>
<evidence type="ECO:0000259" key="8">
    <source>
        <dbReference type="Pfam" id="PF00673"/>
    </source>
</evidence>
<evidence type="ECO:0000256" key="3">
    <source>
        <dbReference type="ARBA" id="ARBA00023274"/>
    </source>
</evidence>
<dbReference type="InterPro" id="IPR031310">
    <property type="entry name" value="Ribosomal_uL5_N"/>
</dbReference>
<name>A0A1F7X5C1_9BACT</name>
<dbReference type="Proteomes" id="UP000176778">
    <property type="component" value="Unassembled WGS sequence"/>
</dbReference>
<keyword evidence="5" id="KW-0699">rRNA-binding</keyword>
<accession>A0A1F7X5C1</accession>
<organism evidence="9 10">
    <name type="scientific">Candidatus Woesebacteria bacterium RBG_13_46_13</name>
    <dbReference type="NCBI Taxonomy" id="1802479"/>
    <lineage>
        <taxon>Bacteria</taxon>
        <taxon>Candidatus Woeseibacteriota</taxon>
    </lineage>
</organism>
<keyword evidence="2 5" id="KW-0689">Ribosomal protein</keyword>
<dbReference type="PIRSF" id="PIRSF002161">
    <property type="entry name" value="Ribosomal_L5"/>
    <property type="match status" value="1"/>
</dbReference>
<dbReference type="PANTHER" id="PTHR11994">
    <property type="entry name" value="60S RIBOSOMAL PROTEIN L11-RELATED"/>
    <property type="match status" value="1"/>
</dbReference>
<dbReference type="FunFam" id="3.30.1440.10:FF:000001">
    <property type="entry name" value="50S ribosomal protein L5"/>
    <property type="match status" value="1"/>
</dbReference>
<dbReference type="STRING" id="1802479.A2Y68_02375"/>
<dbReference type="InterPro" id="IPR002132">
    <property type="entry name" value="Ribosomal_uL5"/>
</dbReference>
<dbReference type="Pfam" id="PF00281">
    <property type="entry name" value="Ribosomal_L5"/>
    <property type="match status" value="1"/>
</dbReference>
<dbReference type="GO" id="GO:0006412">
    <property type="term" value="P:translation"/>
    <property type="evidence" value="ECO:0007669"/>
    <property type="project" value="UniProtKB-UniRule"/>
</dbReference>
<comment type="caution">
    <text evidence="9">The sequence shown here is derived from an EMBL/GenBank/DDBJ whole genome shotgun (WGS) entry which is preliminary data.</text>
</comment>
<comment type="subunit">
    <text evidence="5">Part of the 50S ribosomal subunit; part of the 5S rRNA/L5/L18/L25 subcomplex. Contacts the 5S rRNA and the P site tRNA. Forms a bridge to the 30S subunit in the 70S ribosome.</text>
</comment>
<dbReference type="Gene3D" id="3.30.1440.10">
    <property type="match status" value="1"/>
</dbReference>
<dbReference type="HAMAP" id="MF_01333_B">
    <property type="entry name" value="Ribosomal_uL5_B"/>
    <property type="match status" value="1"/>
</dbReference>
<keyword evidence="5" id="KW-0820">tRNA-binding</keyword>
<evidence type="ECO:0000259" key="7">
    <source>
        <dbReference type="Pfam" id="PF00281"/>
    </source>
</evidence>
<evidence type="ECO:0000256" key="2">
    <source>
        <dbReference type="ARBA" id="ARBA00022980"/>
    </source>
</evidence>
<feature type="domain" description="Large ribosomal subunit protein uL5 N-terminal" evidence="7">
    <location>
        <begin position="24"/>
        <end position="80"/>
    </location>
</feature>
<dbReference type="GO" id="GO:1990904">
    <property type="term" value="C:ribonucleoprotein complex"/>
    <property type="evidence" value="ECO:0007669"/>
    <property type="project" value="UniProtKB-KW"/>
</dbReference>
<reference evidence="9 10" key="1">
    <citation type="journal article" date="2016" name="Nat. Commun.">
        <title>Thousands of microbial genomes shed light on interconnected biogeochemical processes in an aquifer system.</title>
        <authorList>
            <person name="Anantharaman K."/>
            <person name="Brown C.T."/>
            <person name="Hug L.A."/>
            <person name="Sharon I."/>
            <person name="Castelle C.J."/>
            <person name="Probst A.J."/>
            <person name="Thomas B.C."/>
            <person name="Singh A."/>
            <person name="Wilkins M.J."/>
            <person name="Karaoz U."/>
            <person name="Brodie E.L."/>
            <person name="Williams K.H."/>
            <person name="Hubbard S.S."/>
            <person name="Banfield J.F."/>
        </authorList>
    </citation>
    <scope>NUCLEOTIDE SEQUENCE [LARGE SCALE GENOMIC DNA]</scope>
</reference>
<evidence type="ECO:0000256" key="5">
    <source>
        <dbReference type="HAMAP-Rule" id="MF_01333"/>
    </source>
</evidence>
<comment type="function">
    <text evidence="5">This is 1 of the proteins that bind and probably mediate the attachment of the 5S RNA into the large ribosomal subunit, where it forms part of the central protuberance. In the 70S ribosome it contacts protein S13 of the 30S subunit (bridge B1b), connecting the 2 subunits; this bridge is implicated in subunit movement. Contacts the P site tRNA; the 5S rRNA and some of its associated proteins might help stabilize positioning of ribosome-bound tRNAs.</text>
</comment>
<feature type="domain" description="Large ribosomal subunit protein uL5 C-terminal" evidence="8">
    <location>
        <begin position="84"/>
        <end position="177"/>
    </location>
</feature>
<evidence type="ECO:0000256" key="1">
    <source>
        <dbReference type="ARBA" id="ARBA00008553"/>
    </source>
</evidence>
<dbReference type="GO" id="GO:0019843">
    <property type="term" value="F:rRNA binding"/>
    <property type="evidence" value="ECO:0007669"/>
    <property type="project" value="UniProtKB-UniRule"/>
</dbReference>
<sequence>MSRLKEKYQKEVMPVLTKEFEIKNSLEVPRVEKIVVNTGLGEMIKDKNLKDIVSKELAAITGQIPSVKVAKVSIAAFGLRAGMPVGLTVTLRGEKMYDFLDKLVSITLPRLRDFRGVPLKSFDVRGNYTLGIVEHTVFPEIDLSKGVTPRGMEVSIVTNAGTPERAKRLLELLGMPFEKQ</sequence>
<dbReference type="GO" id="GO:0003735">
    <property type="term" value="F:structural constituent of ribosome"/>
    <property type="evidence" value="ECO:0007669"/>
    <property type="project" value="InterPro"/>
</dbReference>
<dbReference type="InterPro" id="IPR020930">
    <property type="entry name" value="Ribosomal_uL5_bac-type"/>
</dbReference>
<keyword evidence="5" id="KW-0694">RNA-binding</keyword>
<dbReference type="InterPro" id="IPR022803">
    <property type="entry name" value="Ribosomal_uL5_dom_sf"/>
</dbReference>
<dbReference type="SUPFAM" id="SSF55282">
    <property type="entry name" value="RL5-like"/>
    <property type="match status" value="1"/>
</dbReference>
<dbReference type="InterPro" id="IPR031309">
    <property type="entry name" value="Ribosomal_uL5_C"/>
</dbReference>
<dbReference type="AlphaFoldDB" id="A0A1F7X5C1"/>
<evidence type="ECO:0000313" key="9">
    <source>
        <dbReference type="EMBL" id="OGM10262.1"/>
    </source>
</evidence>
<protein>
    <recommendedName>
        <fullName evidence="4 5">Large ribosomal subunit protein uL5</fullName>
    </recommendedName>
</protein>
<dbReference type="Pfam" id="PF00673">
    <property type="entry name" value="Ribosomal_L5_C"/>
    <property type="match status" value="1"/>
</dbReference>
<dbReference type="GO" id="GO:0005840">
    <property type="term" value="C:ribosome"/>
    <property type="evidence" value="ECO:0007669"/>
    <property type="project" value="UniProtKB-KW"/>
</dbReference>
<dbReference type="NCBIfam" id="NF000585">
    <property type="entry name" value="PRK00010.1"/>
    <property type="match status" value="1"/>
</dbReference>
<keyword evidence="3 5" id="KW-0687">Ribonucleoprotein</keyword>
<proteinExistence type="inferred from homology"/>
<evidence type="ECO:0000256" key="4">
    <source>
        <dbReference type="ARBA" id="ARBA00035245"/>
    </source>
</evidence>
<evidence type="ECO:0000313" key="10">
    <source>
        <dbReference type="Proteomes" id="UP000176778"/>
    </source>
</evidence>